<reference evidence="1" key="1">
    <citation type="journal article" date="2020" name="mSystems">
        <title>Genome- and Community-Level Interaction Insights into Carbon Utilization and Element Cycling Functions of Hydrothermarchaeota in Hydrothermal Sediment.</title>
        <authorList>
            <person name="Zhou Z."/>
            <person name="Liu Y."/>
            <person name="Xu W."/>
            <person name="Pan J."/>
            <person name="Luo Z.H."/>
            <person name="Li M."/>
        </authorList>
    </citation>
    <scope>NUCLEOTIDE SEQUENCE [LARGE SCALE GENOMIC DNA]</scope>
    <source>
        <strain evidence="1">SpSt-1071</strain>
    </source>
</reference>
<evidence type="ECO:0000313" key="1">
    <source>
        <dbReference type="EMBL" id="HHM68048.1"/>
    </source>
</evidence>
<name>A0A7C5VFU4_9DEIN</name>
<protein>
    <submittedName>
        <fullName evidence="1">Uncharacterized protein</fullName>
    </submittedName>
</protein>
<sequence>MTEAERKLAESWYQALRAWRVREVWDAVPSPRLGSGGAPARVIWGCPVCRYREVDRVDLDILEARSRGLDLRPVIREWAERMGVREQVVWTHAQHHLDPGPSRPLVGEWARCRHVRVGRHLLTPRGWIPVDRVLRAIREAPDEYRTHLDRARFGQGDRSLLTPDGRWANGRAPQVAEAMLWLVRHLAQGDKIC</sequence>
<accession>A0A7C5VFU4</accession>
<organism evidence="1">
    <name type="scientific">Thermus caliditerrae</name>
    <dbReference type="NCBI Taxonomy" id="1330700"/>
    <lineage>
        <taxon>Bacteria</taxon>
        <taxon>Thermotogati</taxon>
        <taxon>Deinococcota</taxon>
        <taxon>Deinococci</taxon>
        <taxon>Thermales</taxon>
        <taxon>Thermaceae</taxon>
        <taxon>Thermus</taxon>
    </lineage>
</organism>
<dbReference type="EMBL" id="DRXE01000188">
    <property type="protein sequence ID" value="HHM68048.1"/>
    <property type="molecule type" value="Genomic_DNA"/>
</dbReference>
<comment type="caution">
    <text evidence="1">The sequence shown here is derived from an EMBL/GenBank/DDBJ whole genome shotgun (WGS) entry which is preliminary data.</text>
</comment>
<proteinExistence type="predicted"/>
<gene>
    <name evidence="1" type="ORF">ENM28_04950</name>
</gene>
<dbReference type="AlphaFoldDB" id="A0A7C5VFU4"/>